<comment type="subcellular location">
    <subcellularLocation>
        <location evidence="1">Cytoplasm</location>
    </subcellularLocation>
</comment>
<protein>
    <recommendedName>
        <fullName evidence="6">Protein HGH1 homolog</fullName>
    </recommendedName>
</protein>
<dbReference type="SUPFAM" id="SSF48371">
    <property type="entry name" value="ARM repeat"/>
    <property type="match status" value="1"/>
</dbReference>
<organism evidence="4 5">
    <name type="scientific">Prorocentrum cordatum</name>
    <dbReference type="NCBI Taxonomy" id="2364126"/>
    <lineage>
        <taxon>Eukaryota</taxon>
        <taxon>Sar</taxon>
        <taxon>Alveolata</taxon>
        <taxon>Dinophyceae</taxon>
        <taxon>Prorocentrales</taxon>
        <taxon>Prorocentraceae</taxon>
        <taxon>Prorocentrum</taxon>
    </lineage>
</organism>
<name>A0ABN9Q2K5_9DINO</name>
<dbReference type="PANTHER" id="PTHR45994">
    <property type="entry name" value="FI21225P1"/>
    <property type="match status" value="1"/>
</dbReference>
<evidence type="ECO:0000313" key="5">
    <source>
        <dbReference type="Proteomes" id="UP001189429"/>
    </source>
</evidence>
<dbReference type="Proteomes" id="UP001189429">
    <property type="component" value="Unassembled WGS sequence"/>
</dbReference>
<comment type="caution">
    <text evidence="4">The sequence shown here is derived from an EMBL/GenBank/DDBJ whole genome shotgun (WGS) entry which is preliminary data.</text>
</comment>
<dbReference type="PANTHER" id="PTHR45994:SF1">
    <property type="entry name" value="FI21225P1"/>
    <property type="match status" value="1"/>
</dbReference>
<gene>
    <name evidence="4" type="ORF">PCOR1329_LOCUS7194</name>
</gene>
<reference evidence="4" key="1">
    <citation type="submission" date="2023-10" db="EMBL/GenBank/DDBJ databases">
        <authorList>
            <person name="Chen Y."/>
            <person name="Shah S."/>
            <person name="Dougan E. K."/>
            <person name="Thang M."/>
            <person name="Chan C."/>
        </authorList>
    </citation>
    <scope>NUCLEOTIDE SEQUENCE [LARGE SCALE GENOMIC DNA]</scope>
</reference>
<evidence type="ECO:0000256" key="2">
    <source>
        <dbReference type="ARBA" id="ARBA00022490"/>
    </source>
</evidence>
<dbReference type="Gene3D" id="1.25.10.10">
    <property type="entry name" value="Leucine-rich Repeat Variant"/>
    <property type="match status" value="1"/>
</dbReference>
<evidence type="ECO:0000313" key="4">
    <source>
        <dbReference type="EMBL" id="CAK0798435.1"/>
    </source>
</evidence>
<evidence type="ECO:0000256" key="3">
    <source>
        <dbReference type="SAM" id="MobiDB-lite"/>
    </source>
</evidence>
<feature type="region of interest" description="Disordered" evidence="3">
    <location>
        <begin position="10"/>
        <end position="29"/>
    </location>
</feature>
<keyword evidence="2" id="KW-0963">Cytoplasm</keyword>
<proteinExistence type="predicted"/>
<keyword evidence="5" id="KW-1185">Reference proteome</keyword>
<evidence type="ECO:0000256" key="1">
    <source>
        <dbReference type="ARBA" id="ARBA00004496"/>
    </source>
</evidence>
<dbReference type="EMBL" id="CAUYUJ010001946">
    <property type="protein sequence ID" value="CAK0798435.1"/>
    <property type="molecule type" value="Genomic_DNA"/>
</dbReference>
<dbReference type="InterPro" id="IPR016024">
    <property type="entry name" value="ARM-type_fold"/>
</dbReference>
<dbReference type="InterPro" id="IPR011989">
    <property type="entry name" value="ARM-like"/>
</dbReference>
<sequence>MLHVLVAVASGHEAQDDDAPRVAPPAAGPLPVPPAAAEARGRVRARLPLAGLRPLCRADGGSARHLAMLVGTTHEPEDVEAVEAIHDALAFPEEGEVNVPRAGVAALSGMLDIRRRKGKSAQCLMPSAPLLKCVETALGTTTCDEQLRPLLALFWALLADKEDRPKSMEFDLTDVSLRVLEPFLGSEDWALKANGLSGLSALLAASSQSATELLTKSSAPLVAILTAIKRPPPGAEGAAARDHAVECMLLCAGDRKTRQHFVDGEGIEILLSILADGEEGSGGIVRAKMIAVLAIVAGHNKEVREEVFDRMDFLLELRHALDVARESAATARSSGAAAGTDEVRRLCRALYESCACLSIHGEFKELLMGSKKTLRAMLDLAGAEDLAEDKHLAFLYASLAYNLCRSREDKVRPKRDQFPLSELGEDDLGALEEFYEKMPAEARPVKNGEVDAGSVELAGRFRTWCVQGDGGSASPASGVVKYLAKCASAGSSSRVRGLVASVLKLLCAEQAHRRLVVSAGGVRALLGLVDLEDETARDNARQALAQLLIV</sequence>
<accession>A0ABN9Q2K5</accession>
<feature type="non-terminal residue" evidence="4">
    <location>
        <position position="550"/>
    </location>
</feature>
<evidence type="ECO:0008006" key="6">
    <source>
        <dbReference type="Google" id="ProtNLM"/>
    </source>
</evidence>